<dbReference type="GO" id="GO:0016832">
    <property type="term" value="F:aldehyde-lyase activity"/>
    <property type="evidence" value="ECO:0007669"/>
    <property type="project" value="TreeGrafter"/>
</dbReference>
<keyword evidence="1" id="KW-0479">Metal-binding</keyword>
<dbReference type="RefSeq" id="WP_115836239.1">
    <property type="nucleotide sequence ID" value="NZ_CP025086.1"/>
</dbReference>
<dbReference type="OrthoDB" id="5291399at2"/>
<protein>
    <submittedName>
        <fullName evidence="5">L-fuculose-phosphate aldolase</fullName>
    </submittedName>
</protein>
<evidence type="ECO:0000256" key="3">
    <source>
        <dbReference type="SAM" id="MobiDB-lite"/>
    </source>
</evidence>
<evidence type="ECO:0000256" key="1">
    <source>
        <dbReference type="ARBA" id="ARBA00022723"/>
    </source>
</evidence>
<dbReference type="Pfam" id="PF00596">
    <property type="entry name" value="Aldolase_II"/>
    <property type="match status" value="1"/>
</dbReference>
<evidence type="ECO:0000259" key="4">
    <source>
        <dbReference type="SMART" id="SM01007"/>
    </source>
</evidence>
<reference evidence="5 6" key="1">
    <citation type="submission" date="2018-08" db="EMBL/GenBank/DDBJ databases">
        <title>Genomic Encyclopedia of Type Strains, Phase IV (KMG-IV): sequencing the most valuable type-strain genomes for metagenomic binning, comparative biology and taxonomic classification.</title>
        <authorList>
            <person name="Goeker M."/>
        </authorList>
    </citation>
    <scope>NUCLEOTIDE SEQUENCE [LARGE SCALE GENOMIC DNA]</scope>
    <source>
        <strain evidence="5 6">BW863</strain>
    </source>
</reference>
<dbReference type="SMART" id="SM01007">
    <property type="entry name" value="Aldolase_II"/>
    <property type="match status" value="1"/>
</dbReference>
<evidence type="ECO:0000313" key="5">
    <source>
        <dbReference type="EMBL" id="REF88127.1"/>
    </source>
</evidence>
<feature type="domain" description="Class II aldolase/adducin N-terminal" evidence="4">
    <location>
        <begin position="8"/>
        <end position="185"/>
    </location>
</feature>
<organism evidence="5 6">
    <name type="scientific">Methylovirgula ligni</name>
    <dbReference type="NCBI Taxonomy" id="569860"/>
    <lineage>
        <taxon>Bacteria</taxon>
        <taxon>Pseudomonadati</taxon>
        <taxon>Pseudomonadota</taxon>
        <taxon>Alphaproteobacteria</taxon>
        <taxon>Hyphomicrobiales</taxon>
        <taxon>Beijerinckiaceae</taxon>
        <taxon>Methylovirgula</taxon>
    </lineage>
</organism>
<proteinExistence type="predicted"/>
<dbReference type="InterPro" id="IPR050197">
    <property type="entry name" value="Aldolase_class_II_sugar_metab"/>
</dbReference>
<comment type="caution">
    <text evidence="5">The sequence shown here is derived from an EMBL/GenBank/DDBJ whole genome shotgun (WGS) entry which is preliminary data.</text>
</comment>
<accession>A0A3D9YZQ2</accession>
<dbReference type="SUPFAM" id="SSF53639">
    <property type="entry name" value="AraD/HMP-PK domain-like"/>
    <property type="match status" value="1"/>
</dbReference>
<sequence length="241" mass="26425">MSESKLRQALADTCRELERLNLNQGTAGNLSVRVNDAVLITPSGIPYDRLKPEMIARMPLGQNDGAWTGPHKPSSEWRMHLDILRARPQDGAVIHTHSVYATALSMLREEIPAAHYMIAAFGGSNVRCTAYAPYGTQELSDLAVEGLHERHGVLLGQHGMIVTGRDLGQAMWRAVELETLAKMYVIARAIGRPHILPDEEIAITVERFKSYGYQSDTVATLGPASPAKRPRKAAAARPKKA</sequence>
<dbReference type="PANTHER" id="PTHR22789:SF0">
    <property type="entry name" value="3-OXO-TETRONATE 4-PHOSPHATE DECARBOXYLASE-RELATED"/>
    <property type="match status" value="1"/>
</dbReference>
<feature type="compositionally biased region" description="Basic residues" evidence="3">
    <location>
        <begin position="228"/>
        <end position="241"/>
    </location>
</feature>
<dbReference type="GO" id="GO:0005829">
    <property type="term" value="C:cytosol"/>
    <property type="evidence" value="ECO:0007669"/>
    <property type="project" value="TreeGrafter"/>
</dbReference>
<keyword evidence="6" id="KW-1185">Reference proteome</keyword>
<keyword evidence="2" id="KW-0456">Lyase</keyword>
<dbReference type="GO" id="GO:0019323">
    <property type="term" value="P:pentose catabolic process"/>
    <property type="evidence" value="ECO:0007669"/>
    <property type="project" value="TreeGrafter"/>
</dbReference>
<evidence type="ECO:0000313" key="6">
    <source>
        <dbReference type="Proteomes" id="UP000256900"/>
    </source>
</evidence>
<dbReference type="Gene3D" id="3.40.225.10">
    <property type="entry name" value="Class II aldolase/adducin N-terminal domain"/>
    <property type="match status" value="1"/>
</dbReference>
<dbReference type="InterPro" id="IPR036409">
    <property type="entry name" value="Aldolase_II/adducin_N_sf"/>
</dbReference>
<dbReference type="InterPro" id="IPR001303">
    <property type="entry name" value="Aldolase_II/adducin_N"/>
</dbReference>
<feature type="region of interest" description="Disordered" evidence="3">
    <location>
        <begin position="219"/>
        <end position="241"/>
    </location>
</feature>
<dbReference type="EMBL" id="QUMO01000002">
    <property type="protein sequence ID" value="REF88127.1"/>
    <property type="molecule type" value="Genomic_DNA"/>
</dbReference>
<dbReference type="PANTHER" id="PTHR22789">
    <property type="entry name" value="FUCULOSE PHOSPHATE ALDOLASE"/>
    <property type="match status" value="1"/>
</dbReference>
<evidence type="ECO:0000256" key="2">
    <source>
        <dbReference type="ARBA" id="ARBA00023239"/>
    </source>
</evidence>
<gene>
    <name evidence="5" type="ORF">DES32_1768</name>
</gene>
<dbReference type="Proteomes" id="UP000256900">
    <property type="component" value="Unassembled WGS sequence"/>
</dbReference>
<dbReference type="GO" id="GO:0046872">
    <property type="term" value="F:metal ion binding"/>
    <property type="evidence" value="ECO:0007669"/>
    <property type="project" value="UniProtKB-KW"/>
</dbReference>
<dbReference type="AlphaFoldDB" id="A0A3D9YZQ2"/>
<name>A0A3D9YZQ2_9HYPH</name>